<organism evidence="2 3">
    <name type="scientific">Hibiscus sabdariffa</name>
    <name type="common">roselle</name>
    <dbReference type="NCBI Taxonomy" id="183260"/>
    <lineage>
        <taxon>Eukaryota</taxon>
        <taxon>Viridiplantae</taxon>
        <taxon>Streptophyta</taxon>
        <taxon>Embryophyta</taxon>
        <taxon>Tracheophyta</taxon>
        <taxon>Spermatophyta</taxon>
        <taxon>Magnoliopsida</taxon>
        <taxon>eudicotyledons</taxon>
        <taxon>Gunneridae</taxon>
        <taxon>Pentapetalae</taxon>
        <taxon>rosids</taxon>
        <taxon>malvids</taxon>
        <taxon>Malvales</taxon>
        <taxon>Malvaceae</taxon>
        <taxon>Malvoideae</taxon>
        <taxon>Hibiscus</taxon>
    </lineage>
</organism>
<sequence>MNGDARHDPERCEESHVSQAKYFGRERFSVFRDTSLPRNFRRGGVKHLNGLTSALLQVAQAFPRAFDMPRETPVERLRNQVIIGSTQSLAKRFHGLRVLEGVVLGQSQRVGQRPRLRSRRRSLVAASGKSTDGSVEASAPPVCEHCG</sequence>
<dbReference type="EMBL" id="JBBPBN010000001">
    <property type="protein sequence ID" value="KAK9046065.1"/>
    <property type="molecule type" value="Genomic_DNA"/>
</dbReference>
<accession>A0ABR2U8K3</accession>
<dbReference type="Proteomes" id="UP001396334">
    <property type="component" value="Unassembled WGS sequence"/>
</dbReference>
<evidence type="ECO:0000313" key="3">
    <source>
        <dbReference type="Proteomes" id="UP001396334"/>
    </source>
</evidence>
<keyword evidence="3" id="KW-1185">Reference proteome</keyword>
<evidence type="ECO:0000313" key="2">
    <source>
        <dbReference type="EMBL" id="KAK9046065.1"/>
    </source>
</evidence>
<comment type="caution">
    <text evidence="2">The sequence shown here is derived from an EMBL/GenBank/DDBJ whole genome shotgun (WGS) entry which is preliminary data.</text>
</comment>
<protein>
    <submittedName>
        <fullName evidence="2">Uncharacterized protein</fullName>
    </submittedName>
</protein>
<name>A0ABR2U8K3_9ROSI</name>
<feature type="compositionally biased region" description="Basic residues" evidence="1">
    <location>
        <begin position="112"/>
        <end position="122"/>
    </location>
</feature>
<evidence type="ECO:0000256" key="1">
    <source>
        <dbReference type="SAM" id="MobiDB-lite"/>
    </source>
</evidence>
<feature type="region of interest" description="Disordered" evidence="1">
    <location>
        <begin position="111"/>
        <end position="141"/>
    </location>
</feature>
<proteinExistence type="predicted"/>
<reference evidence="2 3" key="1">
    <citation type="journal article" date="2024" name="G3 (Bethesda)">
        <title>Genome assembly of Hibiscus sabdariffa L. provides insights into metabolisms of medicinal natural products.</title>
        <authorList>
            <person name="Kim T."/>
        </authorList>
    </citation>
    <scope>NUCLEOTIDE SEQUENCE [LARGE SCALE GENOMIC DNA]</scope>
    <source>
        <strain evidence="2">TK-2024</strain>
        <tissue evidence="2">Old leaves</tissue>
    </source>
</reference>
<gene>
    <name evidence="2" type="ORF">V6N11_051965</name>
</gene>